<reference evidence="1" key="1">
    <citation type="submission" date="2022-07" db="EMBL/GenBank/DDBJ databases">
        <title>Phylogenomic reconstructions and comparative analyses of Kickxellomycotina fungi.</title>
        <authorList>
            <person name="Reynolds N.K."/>
            <person name="Stajich J.E."/>
            <person name="Barry K."/>
            <person name="Grigoriev I.V."/>
            <person name="Crous P."/>
            <person name="Smith M.E."/>
        </authorList>
    </citation>
    <scope>NUCLEOTIDE SEQUENCE</scope>
    <source>
        <strain evidence="1">BCRC 34191</strain>
    </source>
</reference>
<accession>A0ACC1KKG8</accession>
<proteinExistence type="predicted"/>
<sequence length="275" mass="30316">MAIHNLFVPRARLATFNVQLRIEDLNNVPPLNGLFYVKWRLQDHSGSTPRAPVVNREVRWSQAVEKSADISIAKEGVLAPCELKISIKQASARTGGSFHCLIGKEVYPHVHMRVGALTVNLSEYARLSGSSRRYFLQECRLNCTLKLSICVSQSGGPDSYDVPPLDRSMVLTDLNDMITNENNARGGGGRENSSMGNSLSSKQLSAAHNNRRPANSATSVHTNTTRSNTTETSQSRALLPIDNTNVRELAPFQRSSKKNQQIIDDVFFSPPTLPS</sequence>
<keyword evidence="2" id="KW-1185">Reference proteome</keyword>
<comment type="caution">
    <text evidence="1">The sequence shown here is derived from an EMBL/GenBank/DDBJ whole genome shotgun (WGS) entry which is preliminary data.</text>
</comment>
<dbReference type="Proteomes" id="UP001140066">
    <property type="component" value="Unassembled WGS sequence"/>
</dbReference>
<protein>
    <submittedName>
        <fullName evidence="1">Uncharacterized protein</fullName>
    </submittedName>
</protein>
<dbReference type="EMBL" id="JANBUK010000152">
    <property type="protein sequence ID" value="KAJ2791414.1"/>
    <property type="molecule type" value="Genomic_DNA"/>
</dbReference>
<evidence type="ECO:0000313" key="2">
    <source>
        <dbReference type="Proteomes" id="UP001140066"/>
    </source>
</evidence>
<organism evidence="1 2">
    <name type="scientific">Coemansia linderi</name>
    <dbReference type="NCBI Taxonomy" id="2663919"/>
    <lineage>
        <taxon>Eukaryota</taxon>
        <taxon>Fungi</taxon>
        <taxon>Fungi incertae sedis</taxon>
        <taxon>Zoopagomycota</taxon>
        <taxon>Kickxellomycotina</taxon>
        <taxon>Kickxellomycetes</taxon>
        <taxon>Kickxellales</taxon>
        <taxon>Kickxellaceae</taxon>
        <taxon>Coemansia</taxon>
    </lineage>
</organism>
<gene>
    <name evidence="1" type="ORF">GGI18_001158</name>
</gene>
<evidence type="ECO:0000313" key="1">
    <source>
        <dbReference type="EMBL" id="KAJ2791414.1"/>
    </source>
</evidence>
<name>A0ACC1KKG8_9FUNG</name>